<dbReference type="InterPro" id="IPR012349">
    <property type="entry name" value="Split_barrel_FMN-bd"/>
</dbReference>
<comment type="similarity">
    <text evidence="3">Belongs to the flavoredoxin family.</text>
</comment>
<evidence type="ECO:0000313" key="6">
    <source>
        <dbReference type="Proteomes" id="UP000030653"/>
    </source>
</evidence>
<evidence type="ECO:0000256" key="3">
    <source>
        <dbReference type="ARBA" id="ARBA00038054"/>
    </source>
</evidence>
<evidence type="ECO:0000256" key="2">
    <source>
        <dbReference type="ARBA" id="ARBA00022630"/>
    </source>
</evidence>
<dbReference type="HOGENOM" id="CLU_059021_5_0_1"/>
<reference evidence="5 6" key="1">
    <citation type="journal article" date="2012" name="Science">
        <title>The Paleozoic origin of enzymatic lignin decomposition reconstructed from 31 fungal genomes.</title>
        <authorList>
            <person name="Floudas D."/>
            <person name="Binder M."/>
            <person name="Riley R."/>
            <person name="Barry K."/>
            <person name="Blanchette R.A."/>
            <person name="Henrissat B."/>
            <person name="Martinez A.T."/>
            <person name="Otillar R."/>
            <person name="Spatafora J.W."/>
            <person name="Yadav J.S."/>
            <person name="Aerts A."/>
            <person name="Benoit I."/>
            <person name="Boyd A."/>
            <person name="Carlson A."/>
            <person name="Copeland A."/>
            <person name="Coutinho P.M."/>
            <person name="de Vries R.P."/>
            <person name="Ferreira P."/>
            <person name="Findley K."/>
            <person name="Foster B."/>
            <person name="Gaskell J."/>
            <person name="Glotzer D."/>
            <person name="Gorecki P."/>
            <person name="Heitman J."/>
            <person name="Hesse C."/>
            <person name="Hori C."/>
            <person name="Igarashi K."/>
            <person name="Jurgens J.A."/>
            <person name="Kallen N."/>
            <person name="Kersten P."/>
            <person name="Kohler A."/>
            <person name="Kuees U."/>
            <person name="Kumar T.K.A."/>
            <person name="Kuo A."/>
            <person name="LaButti K."/>
            <person name="Larrondo L.F."/>
            <person name="Lindquist E."/>
            <person name="Ling A."/>
            <person name="Lombard V."/>
            <person name="Lucas S."/>
            <person name="Lundell T."/>
            <person name="Martin R."/>
            <person name="McLaughlin D.J."/>
            <person name="Morgenstern I."/>
            <person name="Morin E."/>
            <person name="Murat C."/>
            <person name="Nagy L.G."/>
            <person name="Nolan M."/>
            <person name="Ohm R.A."/>
            <person name="Patyshakuliyeva A."/>
            <person name="Rokas A."/>
            <person name="Ruiz-Duenas F.J."/>
            <person name="Sabat G."/>
            <person name="Salamov A."/>
            <person name="Samejima M."/>
            <person name="Schmutz J."/>
            <person name="Slot J.C."/>
            <person name="St John F."/>
            <person name="Stenlid J."/>
            <person name="Sun H."/>
            <person name="Sun S."/>
            <person name="Syed K."/>
            <person name="Tsang A."/>
            <person name="Wiebenga A."/>
            <person name="Young D."/>
            <person name="Pisabarro A."/>
            <person name="Eastwood D.C."/>
            <person name="Martin F."/>
            <person name="Cullen D."/>
            <person name="Grigoriev I.V."/>
            <person name="Hibbett D.S."/>
        </authorList>
    </citation>
    <scope>NUCLEOTIDE SEQUENCE [LARGE SCALE GENOMIC DNA]</scope>
    <source>
        <strain evidence="5 6">DJM-731 SS1</strain>
    </source>
</reference>
<keyword evidence="6" id="KW-1185">Reference proteome</keyword>
<gene>
    <name evidence="5" type="ORF">DACRYDRAFT_21161</name>
</gene>
<keyword evidence="2" id="KW-0285">Flavoprotein</keyword>
<organism evidence="5 6">
    <name type="scientific">Dacryopinax primogenitus (strain DJM 731)</name>
    <name type="common">Brown rot fungus</name>
    <dbReference type="NCBI Taxonomy" id="1858805"/>
    <lineage>
        <taxon>Eukaryota</taxon>
        <taxon>Fungi</taxon>
        <taxon>Dikarya</taxon>
        <taxon>Basidiomycota</taxon>
        <taxon>Agaricomycotina</taxon>
        <taxon>Dacrymycetes</taxon>
        <taxon>Dacrymycetales</taxon>
        <taxon>Dacrymycetaceae</taxon>
        <taxon>Dacryopinax</taxon>
    </lineage>
</organism>
<dbReference type="GO" id="GO:0010181">
    <property type="term" value="F:FMN binding"/>
    <property type="evidence" value="ECO:0007669"/>
    <property type="project" value="InterPro"/>
</dbReference>
<dbReference type="RefSeq" id="XP_040630535.1">
    <property type="nucleotide sequence ID" value="XM_040772265.1"/>
</dbReference>
<dbReference type="OrthoDB" id="2145000at2759"/>
<dbReference type="OMA" id="WLECRLL"/>
<dbReference type="PANTHER" id="PTHR43567">
    <property type="entry name" value="FLAVOREDOXIN-RELATED-RELATED"/>
    <property type="match status" value="1"/>
</dbReference>
<name>M5G057_DACPD</name>
<dbReference type="Pfam" id="PF01613">
    <property type="entry name" value="Flavin_Reduct"/>
    <property type="match status" value="1"/>
</dbReference>
<evidence type="ECO:0000256" key="1">
    <source>
        <dbReference type="ARBA" id="ARBA00001917"/>
    </source>
</evidence>
<dbReference type="PANTHER" id="PTHR43567:SF1">
    <property type="entry name" value="FLAVOREDOXIN"/>
    <property type="match status" value="1"/>
</dbReference>
<comment type="cofactor">
    <cofactor evidence="1">
        <name>FMN</name>
        <dbReference type="ChEBI" id="CHEBI:58210"/>
    </cofactor>
</comment>
<sequence>MALQHDPPLIALSLGEWDHSFSALKQTGECVVSVPGVDLAQQVVDIGNCSGAQVDKWSKFGLTPLPAEVVSPPLVGEALANIECRVKDRTLVRKYSLWVLEPVRAWINDQREEKRTFHHLGDGRFVVDGERLDMRERMTMWKYLQD</sequence>
<dbReference type="InterPro" id="IPR052174">
    <property type="entry name" value="Flavoredoxin"/>
</dbReference>
<proteinExistence type="inferred from homology"/>
<evidence type="ECO:0000313" key="5">
    <source>
        <dbReference type="EMBL" id="EJU03641.1"/>
    </source>
</evidence>
<dbReference type="SMART" id="SM00903">
    <property type="entry name" value="Flavin_Reduct"/>
    <property type="match status" value="1"/>
</dbReference>
<dbReference type="AlphaFoldDB" id="M5G057"/>
<accession>M5G057</accession>
<protein>
    <recommendedName>
        <fullName evidence="4">Flavin reductase like domain-containing protein</fullName>
    </recommendedName>
</protein>
<evidence type="ECO:0000259" key="4">
    <source>
        <dbReference type="SMART" id="SM00903"/>
    </source>
</evidence>
<dbReference type="InterPro" id="IPR002563">
    <property type="entry name" value="Flavin_Rdtase-like_dom"/>
</dbReference>
<dbReference type="SUPFAM" id="SSF50475">
    <property type="entry name" value="FMN-binding split barrel"/>
    <property type="match status" value="1"/>
</dbReference>
<dbReference type="EMBL" id="JH795859">
    <property type="protein sequence ID" value="EJU03641.1"/>
    <property type="molecule type" value="Genomic_DNA"/>
</dbReference>
<feature type="domain" description="Flavin reductase like" evidence="4">
    <location>
        <begin position="1"/>
        <end position="119"/>
    </location>
</feature>
<dbReference type="Gene3D" id="2.30.110.10">
    <property type="entry name" value="Electron Transport, Fmn-binding Protein, Chain A"/>
    <property type="match status" value="1"/>
</dbReference>
<dbReference type="Proteomes" id="UP000030653">
    <property type="component" value="Unassembled WGS sequence"/>
</dbReference>
<dbReference type="GeneID" id="63687327"/>